<dbReference type="Proteomes" id="UP001221302">
    <property type="component" value="Unassembled WGS sequence"/>
</dbReference>
<proteinExistence type="predicted"/>
<dbReference type="EMBL" id="JARGDL010000035">
    <property type="protein sequence ID" value="MDF1613273.1"/>
    <property type="molecule type" value="Genomic_DNA"/>
</dbReference>
<comment type="caution">
    <text evidence="1">The sequence shown here is derived from an EMBL/GenBank/DDBJ whole genome shotgun (WGS) entry which is preliminary data.</text>
</comment>
<reference evidence="1" key="1">
    <citation type="submission" date="2023-03" db="EMBL/GenBank/DDBJ databases">
        <title>Stygiobacter electus gen. nov., sp. nov., facultatively anaerobic thermotolerant bacterium of the class Ignavibacteria from a well of Yessentuki mineral water deposit.</title>
        <authorList>
            <person name="Podosokorskaya O.A."/>
            <person name="Elcheninov A.G."/>
            <person name="Petrova N.F."/>
            <person name="Zavarzina D.G."/>
            <person name="Kublanov I.V."/>
            <person name="Merkel A.Y."/>
        </authorList>
    </citation>
    <scope>NUCLEOTIDE SEQUENCE</scope>
    <source>
        <strain evidence="1">09-Me</strain>
    </source>
</reference>
<gene>
    <name evidence="1" type="ORF">P0M35_14005</name>
</gene>
<keyword evidence="2" id="KW-1185">Reference proteome</keyword>
<evidence type="ECO:0000313" key="2">
    <source>
        <dbReference type="Proteomes" id="UP001221302"/>
    </source>
</evidence>
<sequence length="208" mass="24249">MTLSQNIFFSFFFIILLFCLNNCKSPTVSEEQLHEFSFENDLEMWNIRALDVTQNLPDTILTIPWHIVRSNLIATSGVYSLEFYFQNYTDAAKIWIERQLSVIPNKVYRITLIYDFASADGGIIGKQALVTRITPYRPQSREDIIVGALPEGTYNGGFFNYRWLRKEIQEDIQSNYLGQIFVLIGIWGTFEITSTYYIDNIRIQIVPR</sequence>
<organism evidence="1 2">
    <name type="scientific">Stygiobacter electus</name>
    <dbReference type="NCBI Taxonomy" id="3032292"/>
    <lineage>
        <taxon>Bacteria</taxon>
        <taxon>Pseudomonadati</taxon>
        <taxon>Ignavibacteriota</taxon>
        <taxon>Ignavibacteria</taxon>
        <taxon>Ignavibacteriales</taxon>
        <taxon>Melioribacteraceae</taxon>
        <taxon>Stygiobacter</taxon>
    </lineage>
</organism>
<dbReference type="AlphaFoldDB" id="A0AAE3TDA8"/>
<dbReference type="RefSeq" id="WP_321537046.1">
    <property type="nucleotide sequence ID" value="NZ_JARGDL010000035.1"/>
</dbReference>
<evidence type="ECO:0000313" key="1">
    <source>
        <dbReference type="EMBL" id="MDF1613273.1"/>
    </source>
</evidence>
<protein>
    <submittedName>
        <fullName evidence="1">Uncharacterized protein</fullName>
    </submittedName>
</protein>
<name>A0AAE3TDA8_9BACT</name>
<accession>A0AAE3TDA8</accession>